<dbReference type="Proteomes" id="UP000736672">
    <property type="component" value="Unassembled WGS sequence"/>
</dbReference>
<dbReference type="OrthoDB" id="3140657at2759"/>
<evidence type="ECO:0000313" key="2">
    <source>
        <dbReference type="EMBL" id="KAH7252909.1"/>
    </source>
</evidence>
<dbReference type="PANTHER" id="PTHR42057">
    <property type="entry name" value="F-BOX DOMAIN PROTEIN (AFU_ORTHOLOGUE AFUA_4G00200)"/>
    <property type="match status" value="1"/>
</dbReference>
<reference evidence="2" key="1">
    <citation type="journal article" date="2021" name="Nat. Commun.">
        <title>Genetic determinants of endophytism in the Arabidopsis root mycobiome.</title>
        <authorList>
            <person name="Mesny F."/>
            <person name="Miyauchi S."/>
            <person name="Thiergart T."/>
            <person name="Pickel B."/>
            <person name="Atanasova L."/>
            <person name="Karlsson M."/>
            <person name="Huettel B."/>
            <person name="Barry K.W."/>
            <person name="Haridas S."/>
            <person name="Chen C."/>
            <person name="Bauer D."/>
            <person name="Andreopoulos W."/>
            <person name="Pangilinan J."/>
            <person name="LaButti K."/>
            <person name="Riley R."/>
            <person name="Lipzen A."/>
            <person name="Clum A."/>
            <person name="Drula E."/>
            <person name="Henrissat B."/>
            <person name="Kohler A."/>
            <person name="Grigoriev I.V."/>
            <person name="Martin F.M."/>
            <person name="Hacquard S."/>
        </authorList>
    </citation>
    <scope>NUCLEOTIDE SEQUENCE</scope>
    <source>
        <strain evidence="2">FSSC 5 MPI-SDFR-AT-0091</strain>
    </source>
</reference>
<feature type="compositionally biased region" description="Acidic residues" evidence="1">
    <location>
        <begin position="347"/>
        <end position="371"/>
    </location>
</feature>
<gene>
    <name evidence="2" type="ORF">B0J15DRAFT_559742</name>
</gene>
<comment type="caution">
    <text evidence="2">The sequence shown here is derived from an EMBL/GenBank/DDBJ whole genome shotgun (WGS) entry which is preliminary data.</text>
</comment>
<dbReference type="EMBL" id="JAGTJS010000011">
    <property type="protein sequence ID" value="KAH7252909.1"/>
    <property type="molecule type" value="Genomic_DNA"/>
</dbReference>
<evidence type="ECO:0000256" key="1">
    <source>
        <dbReference type="SAM" id="MobiDB-lite"/>
    </source>
</evidence>
<organism evidence="2 3">
    <name type="scientific">Fusarium solani</name>
    <name type="common">Filamentous fungus</name>
    <dbReference type="NCBI Taxonomy" id="169388"/>
    <lineage>
        <taxon>Eukaryota</taxon>
        <taxon>Fungi</taxon>
        <taxon>Dikarya</taxon>
        <taxon>Ascomycota</taxon>
        <taxon>Pezizomycotina</taxon>
        <taxon>Sordariomycetes</taxon>
        <taxon>Hypocreomycetidae</taxon>
        <taxon>Hypocreales</taxon>
        <taxon>Nectriaceae</taxon>
        <taxon>Fusarium</taxon>
        <taxon>Fusarium solani species complex</taxon>
    </lineage>
</organism>
<name>A0A9P9HA85_FUSSL</name>
<sequence>MPLCKSEDFESWHHSLNLQNAAQQVHHANIHSTPDDLALRRDYRVWQRWEEKDGQYPAFETAINRITELPHLEALELRFSDRCQGIANKHPFSDHVEEAESRINTLKAVFGALNKRAANPKNSAVRSLTIENLQNLLIPNFTKSIAFRNVMKDVKELHLSIATEYNEHGPDRDVYKDKRQTFEPFLQTELLASIAQNLTALTLKFDQEWGTVPGQFDGRNLLFPKLESLTLENFVIGHHDHIDWVYAQRTLKSLHLKDVRIASHLLVEEESIEKCGLRTEDWKSWPRAVFDSIRTSLSNLVDFRLYDQTYGVIDNNSKAFNKGVSPQRYISFSEWILPSPWIEAESDGELPEFSEGWPEEELDDEKEEQMAAEDATLNPASSNEEGDKRALDELLEAVKQRQG</sequence>
<accession>A0A9P9HA85</accession>
<evidence type="ECO:0000313" key="3">
    <source>
        <dbReference type="Proteomes" id="UP000736672"/>
    </source>
</evidence>
<protein>
    <submittedName>
        <fullName evidence="2">Uncharacterized protein</fullName>
    </submittedName>
</protein>
<proteinExistence type="predicted"/>
<keyword evidence="3" id="KW-1185">Reference proteome</keyword>
<dbReference type="AlphaFoldDB" id="A0A9P9HA85"/>
<dbReference type="PANTHER" id="PTHR42057:SF2">
    <property type="entry name" value="F-BOX DOMAIN PROTEIN (AFU_ORTHOLOGUE AFUA_4G00200)-RELATED"/>
    <property type="match status" value="1"/>
</dbReference>
<feature type="region of interest" description="Disordered" evidence="1">
    <location>
        <begin position="347"/>
        <end position="390"/>
    </location>
</feature>